<reference evidence="2" key="1">
    <citation type="journal article" date="2014" name="Front. Microbiol.">
        <title>High frequency of phylogenetically diverse reductive dehalogenase-homologous genes in deep subseafloor sedimentary metagenomes.</title>
        <authorList>
            <person name="Kawai M."/>
            <person name="Futagami T."/>
            <person name="Toyoda A."/>
            <person name="Takaki Y."/>
            <person name="Nishi S."/>
            <person name="Hori S."/>
            <person name="Arai W."/>
            <person name="Tsubouchi T."/>
            <person name="Morono Y."/>
            <person name="Uchiyama I."/>
            <person name="Ito T."/>
            <person name="Fujiyama A."/>
            <person name="Inagaki F."/>
            <person name="Takami H."/>
        </authorList>
    </citation>
    <scope>NUCLEOTIDE SEQUENCE</scope>
    <source>
        <strain evidence="2">Expedition CK06-06</strain>
    </source>
</reference>
<proteinExistence type="predicted"/>
<comment type="caution">
    <text evidence="2">The sequence shown here is derived from an EMBL/GenBank/DDBJ whole genome shotgun (WGS) entry which is preliminary data.</text>
</comment>
<organism evidence="2">
    <name type="scientific">marine sediment metagenome</name>
    <dbReference type="NCBI Taxonomy" id="412755"/>
    <lineage>
        <taxon>unclassified sequences</taxon>
        <taxon>metagenomes</taxon>
        <taxon>ecological metagenomes</taxon>
    </lineage>
</organism>
<accession>X1GF43</accession>
<gene>
    <name evidence="2" type="ORF">S03H2_23528</name>
</gene>
<feature type="transmembrane region" description="Helical" evidence="1">
    <location>
        <begin position="63"/>
        <end position="94"/>
    </location>
</feature>
<name>X1GF43_9ZZZZ</name>
<evidence type="ECO:0000256" key="1">
    <source>
        <dbReference type="SAM" id="Phobius"/>
    </source>
</evidence>
<evidence type="ECO:0008006" key="3">
    <source>
        <dbReference type="Google" id="ProtNLM"/>
    </source>
</evidence>
<feature type="transmembrane region" description="Helical" evidence="1">
    <location>
        <begin position="25"/>
        <end position="43"/>
    </location>
</feature>
<dbReference type="EMBL" id="BARU01012871">
    <property type="protein sequence ID" value="GAH31648.1"/>
    <property type="molecule type" value="Genomic_DNA"/>
</dbReference>
<keyword evidence="1" id="KW-0812">Transmembrane</keyword>
<sequence>MSLLGFFSFKYLKNKEYFKPTEDLFVLRVLILFGAVGFSWTFIYDIIATIGGYLPFVELSFEVWIPIFIAGIPFSVMHIISNTLLYIFVLPAIIQISSKLFKISEF</sequence>
<keyword evidence="1" id="KW-0472">Membrane</keyword>
<keyword evidence="1" id="KW-1133">Transmembrane helix</keyword>
<dbReference type="AlphaFoldDB" id="X1GF43"/>
<evidence type="ECO:0000313" key="2">
    <source>
        <dbReference type="EMBL" id="GAH31648.1"/>
    </source>
</evidence>
<protein>
    <recommendedName>
        <fullName evidence="3">ECF transporter S component</fullName>
    </recommendedName>
</protein>